<gene>
    <name evidence="9" type="ORF">F4694_003956</name>
</gene>
<evidence type="ECO:0000313" key="9">
    <source>
        <dbReference type="EMBL" id="NYE07171.1"/>
    </source>
</evidence>
<feature type="domain" description="HTH marR-type" evidence="8">
    <location>
        <begin position="7"/>
        <end position="139"/>
    </location>
</feature>
<evidence type="ECO:0000256" key="4">
    <source>
        <dbReference type="ARBA" id="ARBA00023163"/>
    </source>
</evidence>
<comment type="caution">
    <text evidence="9">The sequence shown here is derived from an EMBL/GenBank/DDBJ whole genome shotgun (WGS) entry which is preliminary data.</text>
</comment>
<dbReference type="GO" id="GO:0005737">
    <property type="term" value="C:cytoplasm"/>
    <property type="evidence" value="ECO:0007669"/>
    <property type="project" value="UniProtKB-SubCell"/>
</dbReference>
<dbReference type="PANTHER" id="PTHR42756">
    <property type="entry name" value="TRANSCRIPTIONAL REGULATOR, MARR"/>
    <property type="match status" value="1"/>
</dbReference>
<reference evidence="10" key="1">
    <citation type="submission" date="2020-07" db="EMBL/GenBank/DDBJ databases">
        <authorList>
            <person name="Partida-Martinez L."/>
            <person name="Huntemann M."/>
            <person name="Clum A."/>
            <person name="Wang J."/>
            <person name="Palaniappan K."/>
            <person name="Ritter S."/>
            <person name="Chen I.-M."/>
            <person name="Stamatis D."/>
            <person name="Reddy T."/>
            <person name="O'Malley R."/>
            <person name="Daum C."/>
            <person name="Shapiro N."/>
            <person name="Ivanova N."/>
            <person name="Kyrpides N."/>
            <person name="Woyke T."/>
        </authorList>
    </citation>
    <scope>NUCLEOTIDE SEQUENCE [LARGE SCALE GENOMIC DNA]</scope>
    <source>
        <strain evidence="10">AT2.8</strain>
    </source>
</reference>
<keyword evidence="2" id="KW-0805">Transcription regulation</keyword>
<dbReference type="AlphaFoldDB" id="A0A852TG39"/>
<dbReference type="PANTHER" id="PTHR42756:SF1">
    <property type="entry name" value="TRANSCRIPTIONAL REPRESSOR OF EMRAB OPERON"/>
    <property type="match status" value="1"/>
</dbReference>
<protein>
    <recommendedName>
        <fullName evidence="6">HTH-type transcriptional regulator SarZ</fullName>
    </recommendedName>
    <alternativeName>
        <fullName evidence="7">Staphylococcal accessory regulator Z</fullName>
    </alternativeName>
</protein>
<evidence type="ECO:0000256" key="5">
    <source>
        <dbReference type="ARBA" id="ARBA00046337"/>
    </source>
</evidence>
<dbReference type="Pfam" id="PF22381">
    <property type="entry name" value="Staph_reg_Sar_Rot"/>
    <property type="match status" value="1"/>
</dbReference>
<dbReference type="InterPro" id="IPR036388">
    <property type="entry name" value="WH-like_DNA-bd_sf"/>
</dbReference>
<proteinExistence type="inferred from homology"/>
<evidence type="ECO:0000256" key="6">
    <source>
        <dbReference type="ARBA" id="ARBA00047188"/>
    </source>
</evidence>
<evidence type="ECO:0000259" key="8">
    <source>
        <dbReference type="PROSITE" id="PS50995"/>
    </source>
</evidence>
<evidence type="ECO:0000256" key="7">
    <source>
        <dbReference type="ARBA" id="ARBA00047207"/>
    </source>
</evidence>
<evidence type="ECO:0000313" key="10">
    <source>
        <dbReference type="Proteomes" id="UP000548423"/>
    </source>
</evidence>
<dbReference type="GO" id="GO:0003677">
    <property type="term" value="F:DNA binding"/>
    <property type="evidence" value="ECO:0007669"/>
    <property type="project" value="UniProtKB-KW"/>
</dbReference>
<keyword evidence="4" id="KW-0804">Transcription</keyword>
<dbReference type="InterPro" id="IPR055166">
    <property type="entry name" value="Transc_reg_Sar_Rot_HTH"/>
</dbReference>
<accession>A0A852TG39</accession>
<dbReference type="PROSITE" id="PS50995">
    <property type="entry name" value="HTH_MARR_2"/>
    <property type="match status" value="1"/>
</dbReference>
<comment type="subcellular location">
    <subcellularLocation>
        <location evidence="1">Cytoplasm</location>
    </subcellularLocation>
</comment>
<dbReference type="InterPro" id="IPR036390">
    <property type="entry name" value="WH_DNA-bd_sf"/>
</dbReference>
<dbReference type="GO" id="GO:0003700">
    <property type="term" value="F:DNA-binding transcription factor activity"/>
    <property type="evidence" value="ECO:0007669"/>
    <property type="project" value="InterPro"/>
</dbReference>
<evidence type="ECO:0000256" key="1">
    <source>
        <dbReference type="ARBA" id="ARBA00004496"/>
    </source>
</evidence>
<name>A0A852TG39_9BACI</name>
<dbReference type="Gene3D" id="1.10.10.10">
    <property type="entry name" value="Winged helix-like DNA-binding domain superfamily/Winged helix DNA-binding domain"/>
    <property type="match status" value="1"/>
</dbReference>
<dbReference type="SMART" id="SM00347">
    <property type="entry name" value="HTH_MARR"/>
    <property type="match status" value="1"/>
</dbReference>
<comment type="similarity">
    <text evidence="5">Belongs to the SarZ family.</text>
</comment>
<organism evidence="9 10">
    <name type="scientific">Neobacillus niacini</name>
    <dbReference type="NCBI Taxonomy" id="86668"/>
    <lineage>
        <taxon>Bacteria</taxon>
        <taxon>Bacillati</taxon>
        <taxon>Bacillota</taxon>
        <taxon>Bacilli</taxon>
        <taxon>Bacillales</taxon>
        <taxon>Bacillaceae</taxon>
        <taxon>Neobacillus</taxon>
    </lineage>
</organism>
<sequence length="145" mass="16227">MDVINFKNILWSYTRQINERTSNLISTLCDHHGITTLQGRILLEIEQHGSHTIGTLATRLHIAGTNISTMCKKLEGKGLLARVRDEGDERVVKVALSDKGKSVVEEINSELIQKISKAIQGETDQSLHEIINGLKKLNKLLENMD</sequence>
<dbReference type="Proteomes" id="UP000548423">
    <property type="component" value="Unassembled WGS sequence"/>
</dbReference>
<keyword evidence="3 9" id="KW-0238">DNA-binding</keyword>
<evidence type="ECO:0000256" key="2">
    <source>
        <dbReference type="ARBA" id="ARBA00023015"/>
    </source>
</evidence>
<evidence type="ECO:0000256" key="3">
    <source>
        <dbReference type="ARBA" id="ARBA00023125"/>
    </source>
</evidence>
<dbReference type="EMBL" id="JACCBX010000008">
    <property type="protein sequence ID" value="NYE07171.1"/>
    <property type="molecule type" value="Genomic_DNA"/>
</dbReference>
<dbReference type="SUPFAM" id="SSF46785">
    <property type="entry name" value="Winged helix' DNA-binding domain"/>
    <property type="match status" value="1"/>
</dbReference>
<dbReference type="InterPro" id="IPR000835">
    <property type="entry name" value="HTH_MarR-typ"/>
</dbReference>
<reference evidence="10" key="2">
    <citation type="submission" date="2020-08" db="EMBL/GenBank/DDBJ databases">
        <title>The Agave Microbiome: Exploring the role of microbial communities in plant adaptations to desert environments.</title>
        <authorList>
            <person name="Partida-Martinez L.P."/>
        </authorList>
    </citation>
    <scope>NUCLEOTIDE SEQUENCE [LARGE SCALE GENOMIC DNA]</scope>
    <source>
        <strain evidence="10">AT2.8</strain>
    </source>
</reference>